<proteinExistence type="predicted"/>
<accession>A0A1I7XFF2</accession>
<organism evidence="1 2">
    <name type="scientific">Heterorhabditis bacteriophora</name>
    <name type="common">Entomopathogenic nematode worm</name>
    <dbReference type="NCBI Taxonomy" id="37862"/>
    <lineage>
        <taxon>Eukaryota</taxon>
        <taxon>Metazoa</taxon>
        <taxon>Ecdysozoa</taxon>
        <taxon>Nematoda</taxon>
        <taxon>Chromadorea</taxon>
        <taxon>Rhabditida</taxon>
        <taxon>Rhabditina</taxon>
        <taxon>Rhabditomorpha</taxon>
        <taxon>Strongyloidea</taxon>
        <taxon>Heterorhabditidae</taxon>
        <taxon>Heterorhabditis</taxon>
    </lineage>
</organism>
<evidence type="ECO:0000313" key="2">
    <source>
        <dbReference type="WBParaSite" id="Hba_16245"/>
    </source>
</evidence>
<reference evidence="2" key="1">
    <citation type="submission" date="2016-11" db="UniProtKB">
        <authorList>
            <consortium name="WormBaseParasite"/>
        </authorList>
    </citation>
    <scope>IDENTIFICATION</scope>
</reference>
<dbReference type="AlphaFoldDB" id="A0A1I7XFF2"/>
<evidence type="ECO:0000313" key="1">
    <source>
        <dbReference type="Proteomes" id="UP000095283"/>
    </source>
</evidence>
<name>A0A1I7XFF2_HETBA</name>
<keyword evidence="1" id="KW-1185">Reference proteome</keyword>
<dbReference type="Proteomes" id="UP000095283">
    <property type="component" value="Unplaced"/>
</dbReference>
<sequence>MDNTRLEIRDEQSSQLTRIGQVALSHICTGLIKYTEVAWNKQFMYSTANIPSNSKYFWALSRS</sequence>
<protein>
    <submittedName>
        <fullName evidence="2">Transposase</fullName>
    </submittedName>
</protein>
<dbReference type="WBParaSite" id="Hba_16245">
    <property type="protein sequence ID" value="Hba_16245"/>
    <property type="gene ID" value="Hba_16245"/>
</dbReference>